<name>A0ABP7GYP2_9FLAO</name>
<dbReference type="Proteomes" id="UP001501456">
    <property type="component" value="Unassembled WGS sequence"/>
</dbReference>
<dbReference type="EMBL" id="BAABBI010000001">
    <property type="protein sequence ID" value="GAA3777917.1"/>
    <property type="molecule type" value="Genomic_DNA"/>
</dbReference>
<protein>
    <recommendedName>
        <fullName evidence="3">DUF4304 domain-containing protein</fullName>
    </recommendedName>
</protein>
<comment type="caution">
    <text evidence="1">The sequence shown here is derived from an EMBL/GenBank/DDBJ whole genome shotgun (WGS) entry which is preliminary data.</text>
</comment>
<keyword evidence="2" id="KW-1185">Reference proteome</keyword>
<reference evidence="2" key="1">
    <citation type="journal article" date="2019" name="Int. J. Syst. Evol. Microbiol.">
        <title>The Global Catalogue of Microorganisms (GCM) 10K type strain sequencing project: providing services to taxonomists for standard genome sequencing and annotation.</title>
        <authorList>
            <consortium name="The Broad Institute Genomics Platform"/>
            <consortium name="The Broad Institute Genome Sequencing Center for Infectious Disease"/>
            <person name="Wu L."/>
            <person name="Ma J."/>
        </authorList>
    </citation>
    <scope>NUCLEOTIDE SEQUENCE [LARGE SCALE GENOMIC DNA]</scope>
    <source>
        <strain evidence="2">JCM 17525</strain>
    </source>
</reference>
<dbReference type="RefSeq" id="WP_344727284.1">
    <property type="nucleotide sequence ID" value="NZ_BAABBI010000001.1"/>
</dbReference>
<sequence length="196" mass="23225">MTKAKELRIYKQFLKHQLKTYFLEKGYIVVKNFVRDVQVWIPSKKGNTVDYNLYYKFSFKIQFAKLTDLPELIVSYDGTSKVLTKSVQDVEETELIKRCVYGQKTFNYQMDLDTEDKQDFHNSIDFSQAFPIFNLQLARAVNIPIEEPERPKNKYQKYVTLITNFAEKYLFTEEFKALFPFKQDAFIDVLATVLIT</sequence>
<evidence type="ECO:0000313" key="2">
    <source>
        <dbReference type="Proteomes" id="UP001501456"/>
    </source>
</evidence>
<gene>
    <name evidence="1" type="ORF">GCM10022271_07700</name>
</gene>
<evidence type="ECO:0000313" key="1">
    <source>
        <dbReference type="EMBL" id="GAA3777917.1"/>
    </source>
</evidence>
<organism evidence="1 2">
    <name type="scientific">Corallibacter vietnamensis</name>
    <dbReference type="NCBI Taxonomy" id="904130"/>
    <lineage>
        <taxon>Bacteria</taxon>
        <taxon>Pseudomonadati</taxon>
        <taxon>Bacteroidota</taxon>
        <taxon>Flavobacteriia</taxon>
        <taxon>Flavobacteriales</taxon>
        <taxon>Flavobacteriaceae</taxon>
        <taxon>Corallibacter</taxon>
    </lineage>
</organism>
<proteinExistence type="predicted"/>
<accession>A0ABP7GYP2</accession>
<evidence type="ECO:0008006" key="3">
    <source>
        <dbReference type="Google" id="ProtNLM"/>
    </source>
</evidence>